<dbReference type="PATRIC" id="fig|1249627.3.peg.2793"/>
<dbReference type="Gene3D" id="3.30.70.1630">
    <property type="match status" value="1"/>
</dbReference>
<dbReference type="RefSeq" id="WP_043754875.1">
    <property type="nucleotide sequence ID" value="NZ_AONC01000040.1"/>
</dbReference>
<dbReference type="InterPro" id="IPR029043">
    <property type="entry name" value="GcvT/YgfZ_C"/>
</dbReference>
<dbReference type="InterPro" id="IPR006222">
    <property type="entry name" value="GCVT_N"/>
</dbReference>
<keyword evidence="3" id="KW-1185">Reference proteome</keyword>
<dbReference type="PANTHER" id="PTHR22602:SF0">
    <property type="entry name" value="TRANSFERASE CAF17, MITOCHONDRIAL-RELATED"/>
    <property type="match status" value="1"/>
</dbReference>
<accession>W9VEL8</accession>
<dbReference type="AlphaFoldDB" id="W9VEL8"/>
<dbReference type="OrthoDB" id="9796287at2"/>
<evidence type="ECO:0000259" key="1">
    <source>
        <dbReference type="Pfam" id="PF01571"/>
    </source>
</evidence>
<name>W9VEL8_9GAMM</name>
<dbReference type="Gene3D" id="2.40.30.160">
    <property type="match status" value="1"/>
</dbReference>
<proteinExistence type="predicted"/>
<dbReference type="STRING" id="1249627.D779_2628"/>
<evidence type="ECO:0000313" key="2">
    <source>
        <dbReference type="EMBL" id="EXJ14487.1"/>
    </source>
</evidence>
<dbReference type="EMBL" id="AONC01000040">
    <property type="protein sequence ID" value="EXJ14487.1"/>
    <property type="molecule type" value="Genomic_DNA"/>
</dbReference>
<dbReference type="InterPro" id="IPR045179">
    <property type="entry name" value="YgfZ/GcvT"/>
</dbReference>
<dbReference type="GO" id="GO:0016226">
    <property type="term" value="P:iron-sulfur cluster assembly"/>
    <property type="evidence" value="ECO:0007669"/>
    <property type="project" value="TreeGrafter"/>
</dbReference>
<dbReference type="Pfam" id="PF01571">
    <property type="entry name" value="GCV_T"/>
    <property type="match status" value="1"/>
</dbReference>
<dbReference type="SUPFAM" id="SSF101790">
    <property type="entry name" value="Aminomethyltransferase beta-barrel domain"/>
    <property type="match status" value="1"/>
</dbReference>
<dbReference type="NCBIfam" id="TIGR03317">
    <property type="entry name" value="ygfZ_signature"/>
    <property type="match status" value="1"/>
</dbReference>
<dbReference type="eggNOG" id="COG0354">
    <property type="taxonomic scope" value="Bacteria"/>
</dbReference>
<dbReference type="InterPro" id="IPR017703">
    <property type="entry name" value="YgfZ/GCV_T_CS"/>
</dbReference>
<dbReference type="Gene3D" id="3.30.70.1400">
    <property type="entry name" value="Aminomethyltransferase beta-barrel domains"/>
    <property type="match status" value="1"/>
</dbReference>
<gene>
    <name evidence="2" type="ORF">D779_2628</name>
</gene>
<dbReference type="Proteomes" id="UP000019460">
    <property type="component" value="Unassembled WGS sequence"/>
</dbReference>
<protein>
    <submittedName>
        <fullName evidence="2">Folate-dependent protein for Fe/S cluster synthesis/repair in oxidative stress</fullName>
    </submittedName>
</protein>
<evidence type="ECO:0000313" key="3">
    <source>
        <dbReference type="Proteomes" id="UP000019460"/>
    </source>
</evidence>
<comment type="caution">
    <text evidence="2">The sequence shown here is derived from an EMBL/GenBank/DDBJ whole genome shotgun (WGS) entry which is preliminary data.</text>
</comment>
<feature type="domain" description="GCVT N-terminal" evidence="1">
    <location>
        <begin position="21"/>
        <end position="138"/>
    </location>
</feature>
<organism evidence="2 3">
    <name type="scientific">Imhoffiella purpurea</name>
    <dbReference type="NCBI Taxonomy" id="1249627"/>
    <lineage>
        <taxon>Bacteria</taxon>
        <taxon>Pseudomonadati</taxon>
        <taxon>Pseudomonadota</taxon>
        <taxon>Gammaproteobacteria</taxon>
        <taxon>Chromatiales</taxon>
        <taxon>Chromatiaceae</taxon>
        <taxon>Imhoffiella</taxon>
    </lineage>
</organism>
<dbReference type="PANTHER" id="PTHR22602">
    <property type="entry name" value="TRANSFERASE CAF17, MITOCHONDRIAL-RELATED"/>
    <property type="match status" value="1"/>
</dbReference>
<sequence>MMNQWQAFLAEQTREAEQRPASDCQLFDLSHLGLISARGADADTFLQGQLTNDVRELSPTRSQLSAHCSHKGRVMAVFRLIRREDGIYLQTAADRVAEILKRLGMYVLRSKVTLADVGDECLRMGLAGEEAPRRLSDLGMTVPERNDEVASADGLTLIRLPGPIPRFEILGAFDRLRPLWERLTAHAGVADADRWRLLDIQAGLPSVYAQSTETFVPQMLNLHLIDGVSFNKGCYTGQEVVARMQFLGKLKRRMYLAEADLETRPAPGEHLFSSDSTSQQSSGWIVDAAPLSEGRFAILAVAEIAAAEGGAVRLGEEGPTLDLQPPPYGFAD</sequence>
<reference evidence="2 3" key="1">
    <citation type="submission" date="2012-11" db="EMBL/GenBank/DDBJ databases">
        <title>Genome assembly of Thiorhodococcus sp. AK35.</title>
        <authorList>
            <person name="Nupur N."/>
            <person name="Khatri I."/>
            <person name="Subramanian S."/>
            <person name="Pinnaka A."/>
        </authorList>
    </citation>
    <scope>NUCLEOTIDE SEQUENCE [LARGE SCALE GENOMIC DNA]</scope>
    <source>
        <strain evidence="2 3">AK35</strain>
    </source>
</reference>
<dbReference type="SUPFAM" id="SSF103025">
    <property type="entry name" value="Folate-binding domain"/>
    <property type="match status" value="1"/>
</dbReference>